<dbReference type="Proteomes" id="UP001218188">
    <property type="component" value="Unassembled WGS sequence"/>
</dbReference>
<keyword evidence="3" id="KW-0809">Transit peptide</keyword>
<keyword evidence="5" id="KW-0496">Mitochondrion</keyword>
<proteinExistence type="inferred from homology"/>
<dbReference type="EMBL" id="JARJCM010000205">
    <property type="protein sequence ID" value="KAJ7022680.1"/>
    <property type="molecule type" value="Genomic_DNA"/>
</dbReference>
<protein>
    <recommendedName>
        <fullName evidence="7">Small ribosomal subunit protein mS29</fullName>
    </recommendedName>
</protein>
<comment type="caution">
    <text evidence="9">The sequence shown here is derived from an EMBL/GenBank/DDBJ whole genome shotgun (WGS) entry which is preliminary data.</text>
</comment>
<dbReference type="PANTHER" id="PTHR12810">
    <property type="entry name" value="MITOCHONDRIAL 28S RIBOSOMAL PROTEIN S29"/>
    <property type="match status" value="1"/>
</dbReference>
<keyword evidence="10" id="KW-1185">Reference proteome</keyword>
<evidence type="ECO:0000256" key="3">
    <source>
        <dbReference type="ARBA" id="ARBA00022946"/>
    </source>
</evidence>
<keyword evidence="6" id="KW-0687">Ribonucleoprotein</keyword>
<comment type="subcellular location">
    <subcellularLocation>
        <location evidence="1">Mitochondrion</location>
    </subcellularLocation>
</comment>
<evidence type="ECO:0000256" key="6">
    <source>
        <dbReference type="ARBA" id="ARBA00023274"/>
    </source>
</evidence>
<dbReference type="Pfam" id="PF10236">
    <property type="entry name" value="DAP3"/>
    <property type="match status" value="1"/>
</dbReference>
<name>A0AAD6S879_9AGAR</name>
<dbReference type="GO" id="GO:0003735">
    <property type="term" value="F:structural constituent of ribosome"/>
    <property type="evidence" value="ECO:0007669"/>
    <property type="project" value="TreeGrafter"/>
</dbReference>
<dbReference type="GO" id="GO:0005763">
    <property type="term" value="C:mitochondrial small ribosomal subunit"/>
    <property type="evidence" value="ECO:0007669"/>
    <property type="project" value="TreeGrafter"/>
</dbReference>
<evidence type="ECO:0000256" key="4">
    <source>
        <dbReference type="ARBA" id="ARBA00022980"/>
    </source>
</evidence>
<evidence type="ECO:0000313" key="10">
    <source>
        <dbReference type="Proteomes" id="UP001218188"/>
    </source>
</evidence>
<evidence type="ECO:0000313" key="9">
    <source>
        <dbReference type="EMBL" id="KAJ7022680.1"/>
    </source>
</evidence>
<evidence type="ECO:0000256" key="1">
    <source>
        <dbReference type="ARBA" id="ARBA00004173"/>
    </source>
</evidence>
<sequence>MGATALTHPIFESAGPPGRVELDVPVLEAGGLAGPGGLSPGSVTRFQDEDPSSPLRVYGVPKSMLVEVGPFPYSPPDSSSPDSPSPLPHAPPTARPNARIVLNGRPGTGKSFLLLQLASYAAALRTPSGHRQWIVIYLPRTRALLDGSTPAVYSLQTQTYQQPRAAWNLLSRIGRANREFLEVLGTTREWRFSVASASAGAGAGVDSTAAQQTIDHALAPALLDALLTELSSQTQFPVLLAIDDFQALAAGRSGYRDAQYKSIRPHHLGMGRVLLEFAGGRRGLARGLLLAALTRSDPAFPVPPQLAAALSLPDEFTPSPRSVRERRSAQLASYLEGEGKRRERALRAVRVPDALSVREAAALFEVWLDAGVERETGADELFLGKYAESSGNARAFVWGGLLATLQTAK</sequence>
<comment type="similarity">
    <text evidence="2">Belongs to the mitochondrion-specific ribosomal protein mS29 family.</text>
</comment>
<dbReference type="InterPro" id="IPR019368">
    <property type="entry name" value="Ribosomal_mS29"/>
</dbReference>
<evidence type="ECO:0000256" key="8">
    <source>
        <dbReference type="SAM" id="MobiDB-lite"/>
    </source>
</evidence>
<evidence type="ECO:0000256" key="7">
    <source>
        <dbReference type="ARBA" id="ARBA00035140"/>
    </source>
</evidence>
<evidence type="ECO:0000256" key="5">
    <source>
        <dbReference type="ARBA" id="ARBA00023128"/>
    </source>
</evidence>
<dbReference type="InterPro" id="IPR027417">
    <property type="entry name" value="P-loop_NTPase"/>
</dbReference>
<reference evidence="9" key="1">
    <citation type="submission" date="2023-03" db="EMBL/GenBank/DDBJ databases">
        <title>Massive genome expansion in bonnet fungi (Mycena s.s.) driven by repeated elements and novel gene families across ecological guilds.</title>
        <authorList>
            <consortium name="Lawrence Berkeley National Laboratory"/>
            <person name="Harder C.B."/>
            <person name="Miyauchi S."/>
            <person name="Viragh M."/>
            <person name="Kuo A."/>
            <person name="Thoen E."/>
            <person name="Andreopoulos B."/>
            <person name="Lu D."/>
            <person name="Skrede I."/>
            <person name="Drula E."/>
            <person name="Henrissat B."/>
            <person name="Morin E."/>
            <person name="Kohler A."/>
            <person name="Barry K."/>
            <person name="LaButti K."/>
            <person name="Morin E."/>
            <person name="Salamov A."/>
            <person name="Lipzen A."/>
            <person name="Mereny Z."/>
            <person name="Hegedus B."/>
            <person name="Baldrian P."/>
            <person name="Stursova M."/>
            <person name="Weitz H."/>
            <person name="Taylor A."/>
            <person name="Grigoriev I.V."/>
            <person name="Nagy L.G."/>
            <person name="Martin F."/>
            <person name="Kauserud H."/>
        </authorList>
    </citation>
    <scope>NUCLEOTIDE SEQUENCE</scope>
    <source>
        <strain evidence="9">CBHHK200</strain>
    </source>
</reference>
<organism evidence="9 10">
    <name type="scientific">Mycena alexandri</name>
    <dbReference type="NCBI Taxonomy" id="1745969"/>
    <lineage>
        <taxon>Eukaryota</taxon>
        <taxon>Fungi</taxon>
        <taxon>Dikarya</taxon>
        <taxon>Basidiomycota</taxon>
        <taxon>Agaricomycotina</taxon>
        <taxon>Agaricomycetes</taxon>
        <taxon>Agaricomycetidae</taxon>
        <taxon>Agaricales</taxon>
        <taxon>Marasmiineae</taxon>
        <taxon>Mycenaceae</taxon>
        <taxon>Mycena</taxon>
    </lineage>
</organism>
<dbReference type="SUPFAM" id="SSF52540">
    <property type="entry name" value="P-loop containing nucleoside triphosphate hydrolases"/>
    <property type="match status" value="1"/>
</dbReference>
<feature type="compositionally biased region" description="Pro residues" evidence="8">
    <location>
        <begin position="83"/>
        <end position="94"/>
    </location>
</feature>
<feature type="region of interest" description="Disordered" evidence="8">
    <location>
        <begin position="69"/>
        <end position="97"/>
    </location>
</feature>
<evidence type="ECO:0000256" key="2">
    <source>
        <dbReference type="ARBA" id="ARBA00009863"/>
    </source>
</evidence>
<gene>
    <name evidence="9" type="ORF">C8F04DRAFT_971244</name>
</gene>
<feature type="region of interest" description="Disordered" evidence="8">
    <location>
        <begin position="29"/>
        <end position="54"/>
    </location>
</feature>
<dbReference type="PANTHER" id="PTHR12810:SF0">
    <property type="entry name" value="SMALL RIBOSOMAL SUBUNIT PROTEIN MS29"/>
    <property type="match status" value="1"/>
</dbReference>
<accession>A0AAD6S879</accession>
<dbReference type="AlphaFoldDB" id="A0AAD6S879"/>
<keyword evidence="4" id="KW-0689">Ribosomal protein</keyword>